<gene>
    <name evidence="11" type="ORF">Hsw_2888</name>
</gene>
<dbReference type="PATRIC" id="fig|1227739.3.peg.3071"/>
<evidence type="ECO:0000256" key="7">
    <source>
        <dbReference type="ARBA" id="ARBA00023065"/>
    </source>
</evidence>
<evidence type="ECO:0000256" key="3">
    <source>
        <dbReference type="ARBA" id="ARBA00022449"/>
    </source>
</evidence>
<reference evidence="11 12" key="1">
    <citation type="submission" date="2014-01" db="EMBL/GenBank/DDBJ databases">
        <title>Complete genome sequence of ionizing-radiation resistance bacterium Hymenobacter swuensis DY53.</title>
        <authorList>
            <person name="Jung J.-H."/>
            <person name="Jeong S.-W."/>
            <person name="Joe M.-H."/>
            <person name="Cho y.-j."/>
            <person name="Kim M.-K."/>
            <person name="Lim S.-Y."/>
        </authorList>
    </citation>
    <scope>NUCLEOTIDE SEQUENCE [LARGE SCALE GENOMIC DNA]</scope>
    <source>
        <strain evidence="11 12">DY53</strain>
    </source>
</reference>
<evidence type="ECO:0000256" key="8">
    <source>
        <dbReference type="ARBA" id="ARBA00023136"/>
    </source>
</evidence>
<dbReference type="HOGENOM" id="CLU_012893_6_3_10"/>
<dbReference type="CDD" id="cd13131">
    <property type="entry name" value="MATE_NorM_like"/>
    <property type="match status" value="1"/>
</dbReference>
<evidence type="ECO:0000313" key="11">
    <source>
        <dbReference type="EMBL" id="AHJ98483.1"/>
    </source>
</evidence>
<evidence type="ECO:0000256" key="1">
    <source>
        <dbReference type="ARBA" id="ARBA00004651"/>
    </source>
</evidence>
<dbReference type="PIRSF" id="PIRSF006603">
    <property type="entry name" value="DinF"/>
    <property type="match status" value="1"/>
</dbReference>
<feature type="transmembrane region" description="Helical" evidence="10">
    <location>
        <begin position="357"/>
        <end position="380"/>
    </location>
</feature>
<name>W8F0Q9_9BACT</name>
<evidence type="ECO:0000256" key="5">
    <source>
        <dbReference type="ARBA" id="ARBA00022692"/>
    </source>
</evidence>
<dbReference type="Proteomes" id="UP000019423">
    <property type="component" value="Chromosome"/>
</dbReference>
<dbReference type="NCBIfam" id="TIGR00797">
    <property type="entry name" value="matE"/>
    <property type="match status" value="1"/>
</dbReference>
<feature type="transmembrane region" description="Helical" evidence="10">
    <location>
        <begin position="194"/>
        <end position="219"/>
    </location>
</feature>
<dbReference type="STRING" id="1227739.Hsw_2888"/>
<dbReference type="KEGG" id="hsw:Hsw_2888"/>
<protein>
    <recommendedName>
        <fullName evidence="9">Multidrug-efflux transporter</fullName>
    </recommendedName>
</protein>
<feature type="transmembrane region" description="Helical" evidence="10">
    <location>
        <begin position="44"/>
        <end position="77"/>
    </location>
</feature>
<feature type="transmembrane region" description="Helical" evidence="10">
    <location>
        <begin position="131"/>
        <end position="149"/>
    </location>
</feature>
<keyword evidence="5 10" id="KW-0812">Transmembrane</keyword>
<dbReference type="Pfam" id="PF01554">
    <property type="entry name" value="MatE"/>
    <property type="match status" value="2"/>
</dbReference>
<dbReference type="PANTHER" id="PTHR43298">
    <property type="entry name" value="MULTIDRUG RESISTANCE PROTEIN NORM-RELATED"/>
    <property type="match status" value="1"/>
</dbReference>
<dbReference type="PANTHER" id="PTHR43298:SF2">
    <property type="entry name" value="FMN_FAD EXPORTER YEEO-RELATED"/>
    <property type="match status" value="1"/>
</dbReference>
<feature type="transmembrane region" description="Helical" evidence="10">
    <location>
        <begin position="274"/>
        <end position="297"/>
    </location>
</feature>
<keyword evidence="2" id="KW-0813">Transport</keyword>
<dbReference type="GO" id="GO:0005886">
    <property type="term" value="C:plasma membrane"/>
    <property type="evidence" value="ECO:0007669"/>
    <property type="project" value="UniProtKB-SubCell"/>
</dbReference>
<dbReference type="GO" id="GO:0006811">
    <property type="term" value="P:monoatomic ion transport"/>
    <property type="evidence" value="ECO:0007669"/>
    <property type="project" value="UniProtKB-KW"/>
</dbReference>
<dbReference type="GO" id="GO:0015297">
    <property type="term" value="F:antiporter activity"/>
    <property type="evidence" value="ECO:0007669"/>
    <property type="project" value="UniProtKB-KW"/>
</dbReference>
<keyword evidence="6 10" id="KW-1133">Transmembrane helix</keyword>
<evidence type="ECO:0000256" key="10">
    <source>
        <dbReference type="SAM" id="Phobius"/>
    </source>
</evidence>
<dbReference type="InterPro" id="IPR048279">
    <property type="entry name" value="MdtK-like"/>
</dbReference>
<dbReference type="InterPro" id="IPR050222">
    <property type="entry name" value="MATE_MdtK"/>
</dbReference>
<evidence type="ECO:0000256" key="4">
    <source>
        <dbReference type="ARBA" id="ARBA00022475"/>
    </source>
</evidence>
<accession>W8F0Q9</accession>
<keyword evidence="3" id="KW-0050">Antiport</keyword>
<dbReference type="eggNOG" id="COG0534">
    <property type="taxonomic scope" value="Bacteria"/>
</dbReference>
<feature type="transmembrane region" description="Helical" evidence="10">
    <location>
        <begin position="392"/>
        <end position="412"/>
    </location>
</feature>
<dbReference type="OrthoDB" id="9780160at2"/>
<evidence type="ECO:0000256" key="6">
    <source>
        <dbReference type="ARBA" id="ARBA00022989"/>
    </source>
</evidence>
<keyword evidence="8 10" id="KW-0472">Membrane</keyword>
<comment type="subcellular location">
    <subcellularLocation>
        <location evidence="1">Cell membrane</location>
        <topology evidence="1">Multi-pass membrane protein</topology>
    </subcellularLocation>
</comment>
<evidence type="ECO:0000256" key="2">
    <source>
        <dbReference type="ARBA" id="ARBA00022448"/>
    </source>
</evidence>
<feature type="transmembrane region" description="Helical" evidence="10">
    <location>
        <begin position="240"/>
        <end position="268"/>
    </location>
</feature>
<feature type="transmembrane region" description="Helical" evidence="10">
    <location>
        <begin position="89"/>
        <end position="111"/>
    </location>
</feature>
<dbReference type="InterPro" id="IPR002528">
    <property type="entry name" value="MATE_fam"/>
</dbReference>
<keyword evidence="4" id="KW-1003">Cell membrane</keyword>
<dbReference type="AlphaFoldDB" id="W8F0Q9"/>
<dbReference type="RefSeq" id="WP_044002633.1">
    <property type="nucleotide sequence ID" value="NZ_CP007145.1"/>
</dbReference>
<feature type="transmembrane region" description="Helical" evidence="10">
    <location>
        <begin position="318"/>
        <end position="337"/>
    </location>
</feature>
<feature type="transmembrane region" description="Helical" evidence="10">
    <location>
        <begin position="418"/>
        <end position="436"/>
    </location>
</feature>
<feature type="transmembrane region" description="Helical" evidence="10">
    <location>
        <begin position="161"/>
        <end position="182"/>
    </location>
</feature>
<evidence type="ECO:0000313" key="12">
    <source>
        <dbReference type="Proteomes" id="UP000019423"/>
    </source>
</evidence>
<dbReference type="GO" id="GO:0042910">
    <property type="term" value="F:xenobiotic transmembrane transporter activity"/>
    <property type="evidence" value="ECO:0007669"/>
    <property type="project" value="InterPro"/>
</dbReference>
<keyword evidence="7" id="KW-0406">Ion transport</keyword>
<sequence length="457" mass="48022">MSRSAFRSHLRPTLDLAYPVMLSQLGHVLVNVCDSMVVGQTGKIPLAAVSLSVSVSTVVMVLGLGLTMGITPLVATADGRRDVPALGRLLVNGVWLSASAGLVLALLGLLVPQVLPYLGQPAPVVALAAPWVKVMFLSFFPLMLFQGFKQFAEGLGLTRQAMLLSVQANLLNAVLCYGLVFGKLGMPEMGMMGAAWATFIARVLMAVLMAAYVLVAVRLRPYRQAAALNLRPDAAGLRRLLGLGAPIGVQMTFEMGAFSFSAIMIGWLGATQLAAHQIAINVASVTYMAASGIAAAATIRVGKHVGAHDAPGARQAGLMAYLITFGFMSLMGLVLVLGRHHIPHYYNHDPAVVAQAATLLLIAAAFQVSDGLQVVGLGALRGLEDVKVPSVVALLAYWAVALPLGYVLGFRLGWGATGVWVGLLTGLSLVAGVLLLRFRRRPVLLVAAVNEPALAVR</sequence>
<proteinExistence type="predicted"/>
<dbReference type="EMBL" id="CP007145">
    <property type="protein sequence ID" value="AHJ98483.1"/>
    <property type="molecule type" value="Genomic_DNA"/>
</dbReference>
<evidence type="ECO:0000256" key="9">
    <source>
        <dbReference type="ARBA" id="ARBA00031636"/>
    </source>
</evidence>
<keyword evidence="12" id="KW-1185">Reference proteome</keyword>
<organism evidence="11 12">
    <name type="scientific">Hymenobacter swuensis DY53</name>
    <dbReference type="NCBI Taxonomy" id="1227739"/>
    <lineage>
        <taxon>Bacteria</taxon>
        <taxon>Pseudomonadati</taxon>
        <taxon>Bacteroidota</taxon>
        <taxon>Cytophagia</taxon>
        <taxon>Cytophagales</taxon>
        <taxon>Hymenobacteraceae</taxon>
        <taxon>Hymenobacter</taxon>
    </lineage>
</organism>